<dbReference type="GO" id="GO:0006915">
    <property type="term" value="P:apoptotic process"/>
    <property type="evidence" value="ECO:0007669"/>
    <property type="project" value="TreeGrafter"/>
</dbReference>
<dbReference type="PRINTS" id="PR00376">
    <property type="entry name" value="IL1BCENZYME"/>
</dbReference>
<dbReference type="GO" id="GO:0005737">
    <property type="term" value="C:cytoplasm"/>
    <property type="evidence" value="ECO:0007669"/>
    <property type="project" value="TreeGrafter"/>
</dbReference>
<gene>
    <name evidence="4" type="ORF">AWZ03_010265</name>
</gene>
<evidence type="ECO:0000313" key="5">
    <source>
        <dbReference type="Proteomes" id="UP000295192"/>
    </source>
</evidence>
<feature type="compositionally biased region" description="Polar residues" evidence="2">
    <location>
        <begin position="145"/>
        <end position="167"/>
    </location>
</feature>
<dbReference type="Gene3D" id="3.40.50.1460">
    <property type="match status" value="1"/>
</dbReference>
<dbReference type="InterPro" id="IPR011600">
    <property type="entry name" value="Pept_C14_caspase"/>
</dbReference>
<dbReference type="OrthoDB" id="6114029at2759"/>
<organism evidence="4 5">
    <name type="scientific">Drosophila navojoa</name>
    <name type="common">Fruit fly</name>
    <dbReference type="NCBI Taxonomy" id="7232"/>
    <lineage>
        <taxon>Eukaryota</taxon>
        <taxon>Metazoa</taxon>
        <taxon>Ecdysozoa</taxon>
        <taxon>Arthropoda</taxon>
        <taxon>Hexapoda</taxon>
        <taxon>Insecta</taxon>
        <taxon>Pterygota</taxon>
        <taxon>Neoptera</taxon>
        <taxon>Endopterygota</taxon>
        <taxon>Diptera</taxon>
        <taxon>Brachycera</taxon>
        <taxon>Muscomorpha</taxon>
        <taxon>Ephydroidea</taxon>
        <taxon>Drosophilidae</taxon>
        <taxon>Drosophila</taxon>
    </lineage>
</organism>
<dbReference type="SMART" id="SM00115">
    <property type="entry name" value="CASc"/>
    <property type="match status" value="1"/>
</dbReference>
<protein>
    <recommendedName>
        <fullName evidence="3">Caspase family p20 domain-containing protein</fullName>
    </recommendedName>
</protein>
<dbReference type="PANTHER" id="PTHR10454:SF232">
    <property type="entry name" value="AT03047P-RELATED"/>
    <property type="match status" value="1"/>
</dbReference>
<evidence type="ECO:0000256" key="1">
    <source>
        <dbReference type="ARBA" id="ARBA00010134"/>
    </source>
</evidence>
<name>A0A484B3F2_DRONA</name>
<accession>A0A484B3F2</accession>
<dbReference type="STRING" id="7232.A0A484B3F2"/>
<dbReference type="AlphaFoldDB" id="A0A484B3F2"/>
<reference evidence="4 5" key="1">
    <citation type="journal article" date="2019" name="J. Hered.">
        <title>An Improved Genome Assembly for Drosophila navojoa, the Basal Species in the mojavensis Cluster.</title>
        <authorList>
            <person name="Vanderlinde T."/>
            <person name="Dupim E.G."/>
            <person name="Nazario-Yepiz N.O."/>
            <person name="Carvalho A.B."/>
        </authorList>
    </citation>
    <scope>NUCLEOTIDE SEQUENCE [LARGE SCALE GENOMIC DNA]</scope>
    <source>
        <strain evidence="4">Navoj_Jal97</strain>
        <tissue evidence="4">Whole organism</tissue>
    </source>
</reference>
<feature type="region of interest" description="Disordered" evidence="2">
    <location>
        <begin position="99"/>
        <end position="197"/>
    </location>
</feature>
<dbReference type="InterPro" id="IPR001309">
    <property type="entry name" value="Pept_C14_p20"/>
</dbReference>
<feature type="domain" description="Caspase family p20" evidence="3">
    <location>
        <begin position="353"/>
        <end position="471"/>
    </location>
</feature>
<dbReference type="InterPro" id="IPR015917">
    <property type="entry name" value="Pept_C14A"/>
</dbReference>
<evidence type="ECO:0000256" key="2">
    <source>
        <dbReference type="SAM" id="MobiDB-lite"/>
    </source>
</evidence>
<dbReference type="PROSITE" id="PS50208">
    <property type="entry name" value="CASPASE_P20"/>
    <property type="match status" value="1"/>
</dbReference>
<dbReference type="InterPro" id="IPR002398">
    <property type="entry name" value="Pept_C14"/>
</dbReference>
<sequence length="565" mass="60921">MGLFSKKKSTDDSASSDSNNDQALARQDPRTRVQTKSAASVTTNTAVQSSTIIDSNANTVTYRSTTQTVTHSQKACVTEMITRRTPSPAELEELMAQLRTGSRAGSSSTSTTTSSSNKRVSPTSLNGVALRSTTSFKPNAEARRSSTLVKSEQTSVSQKKGRTVTQHVETHRVVLSPSSKTSWPPKTTASTSSASSSAYKPYVSPFALKPIDSTYVSPYASKTTTGIGSAFSKPSVVTPSALPKTSGSSSFSSRPTTTSLVLPKHSSASSVMSKPTTSSAVLGTKSTLSTPKTTVGKPFISLNPIKGGALKSSLSTTSTLDAHGEMNPTKSGYGPIPKVKPVPKKKLKPAEVIIFNNERFDNSNEFRSGSAKDVESLEKTFGTLLKCKVKTVTNPTVNDIRNTVEKLEQKSFEDRSALVLVILSHGQRYETIAAKDGDYKLDDDIIFPILRNQTLTNKPKILFVQACKGSRELGKFKTDAIKPHGNPSEILKCYSTYEGYVSYRLDTGTPFIQILCDTLKTKPNVDIEAIMKDVMNLVKSYTQGRPVSSVASGMLFELEMVTVKY</sequence>
<feature type="compositionally biased region" description="Low complexity" evidence="2">
    <location>
        <begin position="176"/>
        <end position="197"/>
    </location>
</feature>
<dbReference type="InterPro" id="IPR029030">
    <property type="entry name" value="Caspase-like_dom_sf"/>
</dbReference>
<dbReference type="GO" id="GO:0006508">
    <property type="term" value="P:proteolysis"/>
    <property type="evidence" value="ECO:0007669"/>
    <property type="project" value="InterPro"/>
</dbReference>
<proteinExistence type="inferred from homology"/>
<feature type="compositionally biased region" description="Low complexity" evidence="2">
    <location>
        <begin position="106"/>
        <end position="116"/>
    </location>
</feature>
<dbReference type="PANTHER" id="PTHR10454">
    <property type="entry name" value="CASPASE"/>
    <property type="match status" value="1"/>
</dbReference>
<dbReference type="Pfam" id="PF00656">
    <property type="entry name" value="Peptidase_C14"/>
    <property type="match status" value="1"/>
</dbReference>
<feature type="compositionally biased region" description="Polar residues" evidence="2">
    <location>
        <begin position="117"/>
        <end position="137"/>
    </location>
</feature>
<feature type="region of interest" description="Disordered" evidence="2">
    <location>
        <begin position="1"/>
        <end position="46"/>
    </location>
</feature>
<dbReference type="SUPFAM" id="SSF52129">
    <property type="entry name" value="Caspase-like"/>
    <property type="match status" value="1"/>
</dbReference>
<dbReference type="OMA" id="FMSTRQT"/>
<dbReference type="GO" id="GO:0004197">
    <property type="term" value="F:cysteine-type endopeptidase activity"/>
    <property type="evidence" value="ECO:0007669"/>
    <property type="project" value="InterPro"/>
</dbReference>
<dbReference type="Proteomes" id="UP000295192">
    <property type="component" value="Unassembled WGS sequence"/>
</dbReference>
<dbReference type="GO" id="GO:0043525">
    <property type="term" value="P:positive regulation of neuron apoptotic process"/>
    <property type="evidence" value="ECO:0007669"/>
    <property type="project" value="TreeGrafter"/>
</dbReference>
<keyword evidence="5" id="KW-1185">Reference proteome</keyword>
<dbReference type="EMBL" id="LSRL02000163">
    <property type="protein sequence ID" value="TDG43293.1"/>
    <property type="molecule type" value="Genomic_DNA"/>
</dbReference>
<comment type="similarity">
    <text evidence="1">Belongs to the peptidase C14A family.</text>
</comment>
<feature type="compositionally biased region" description="Polar residues" evidence="2">
    <location>
        <begin position="32"/>
        <end position="46"/>
    </location>
</feature>
<comment type="caution">
    <text evidence="4">The sequence shown here is derived from an EMBL/GenBank/DDBJ whole genome shotgun (WGS) entry which is preliminary data.</text>
</comment>
<feature type="region of interest" description="Disordered" evidence="2">
    <location>
        <begin position="228"/>
        <end position="274"/>
    </location>
</feature>
<feature type="compositionally biased region" description="Low complexity" evidence="2">
    <location>
        <begin position="245"/>
        <end position="259"/>
    </location>
</feature>
<evidence type="ECO:0000259" key="3">
    <source>
        <dbReference type="PROSITE" id="PS50208"/>
    </source>
</evidence>
<evidence type="ECO:0000313" key="4">
    <source>
        <dbReference type="EMBL" id="TDG43293.1"/>
    </source>
</evidence>